<feature type="domain" description="Glycosyl transferase family 1" evidence="1">
    <location>
        <begin position="208"/>
        <end position="358"/>
    </location>
</feature>
<evidence type="ECO:0000259" key="1">
    <source>
        <dbReference type="Pfam" id="PF00534"/>
    </source>
</evidence>
<sequence>MGGAERDLIRNIPFLSENFSIKVATLDPVSELISICKKMDFELLSPKKSWDVSKNPISIILDNDTSLSEWKKIEGLDAAIDNSDFIHIVSGDGSMSIIDLIPSTIPVHFHLLEPHRGLHEDVLHLKIDGQPKRNLGITKTLLSRARKRDTLRVQSFNSRLKSSISGNSNYTVARIKEVYDIEAGLLWPSIHLEDFSIYEENCNFNELNGPYVVNIGKASWVKGTWETISMLKNTNLSLAHVGGGNTEDIIQLKEHAKSCNVEVWFAPRLTQNELTVLLRNARASISLAHGEPFGLTPIEAFAVGTPAIYVKDGGFRDTIIDKENGRLIAREDIDIWHAALKDAKNMENRIRWSEAGKEKIKSLDLSCEKHAERIYNIYQELNNRT</sequence>
<organism evidence="2">
    <name type="scientific">uncultured Poseidoniia archaeon</name>
    <dbReference type="NCBI Taxonomy" id="1697135"/>
    <lineage>
        <taxon>Archaea</taxon>
        <taxon>Methanobacteriati</taxon>
        <taxon>Thermoplasmatota</taxon>
        <taxon>Candidatus Poseidoniia</taxon>
        <taxon>environmental samples</taxon>
    </lineage>
</organism>
<dbReference type="InterPro" id="IPR001296">
    <property type="entry name" value="Glyco_trans_1"/>
</dbReference>
<accession>A0A1B1TAK6</accession>
<dbReference type="EMBL" id="KP211880">
    <property type="protein sequence ID" value="ANV80259.1"/>
    <property type="molecule type" value="Genomic_DNA"/>
</dbReference>
<dbReference type="Pfam" id="PF00534">
    <property type="entry name" value="Glycos_transf_1"/>
    <property type="match status" value="1"/>
</dbReference>
<proteinExistence type="predicted"/>
<dbReference type="InterPro" id="IPR050194">
    <property type="entry name" value="Glycosyltransferase_grp1"/>
</dbReference>
<reference evidence="2" key="1">
    <citation type="submission" date="2014-11" db="EMBL/GenBank/DDBJ databases">
        <authorList>
            <person name="Zhu J."/>
            <person name="Qi W."/>
            <person name="Song R."/>
        </authorList>
    </citation>
    <scope>NUCLEOTIDE SEQUENCE</scope>
</reference>
<dbReference type="PANTHER" id="PTHR45947:SF3">
    <property type="entry name" value="SULFOQUINOVOSYL TRANSFERASE SQD2"/>
    <property type="match status" value="1"/>
</dbReference>
<protein>
    <submittedName>
        <fullName evidence="2">Glycosyl transferase</fullName>
    </submittedName>
</protein>
<dbReference type="GO" id="GO:0016757">
    <property type="term" value="F:glycosyltransferase activity"/>
    <property type="evidence" value="ECO:0007669"/>
    <property type="project" value="InterPro"/>
</dbReference>
<evidence type="ECO:0000313" key="2">
    <source>
        <dbReference type="EMBL" id="ANV79316.1"/>
    </source>
</evidence>
<dbReference type="PANTHER" id="PTHR45947">
    <property type="entry name" value="SULFOQUINOVOSYL TRANSFERASE SQD2"/>
    <property type="match status" value="1"/>
</dbReference>
<dbReference type="Gene3D" id="3.40.50.2000">
    <property type="entry name" value="Glycogen Phosphorylase B"/>
    <property type="match status" value="1"/>
</dbReference>
<dbReference type="SUPFAM" id="SSF53756">
    <property type="entry name" value="UDP-Glycosyltransferase/glycogen phosphorylase"/>
    <property type="match status" value="1"/>
</dbReference>
<dbReference type="AlphaFoldDB" id="A0A1B1TAK6"/>
<keyword evidence="2" id="KW-0808">Transferase</keyword>
<dbReference type="EMBL" id="KP211819">
    <property type="protein sequence ID" value="ANV79316.1"/>
    <property type="molecule type" value="Genomic_DNA"/>
</dbReference>
<reference evidence="2" key="2">
    <citation type="journal article" date="2015" name="ISME J.">
        <title>A new class of marine Euryarchaeota group II from the Mediterranean deep chlorophyll maximum.</title>
        <authorList>
            <person name="Martin-Cuadrado A.B."/>
            <person name="Garcia-Heredia I."/>
            <person name="Molto A.G."/>
            <person name="Lopez-Ubeda R."/>
            <person name="Kimes N."/>
            <person name="Lopez-Garcia P."/>
            <person name="Moreira D."/>
            <person name="Rodriguez-Valera F."/>
        </authorList>
    </citation>
    <scope>NUCLEOTIDE SEQUENCE</scope>
</reference>
<name>A0A1B1TAK6_9ARCH</name>